<evidence type="ECO:0000313" key="9">
    <source>
        <dbReference type="Proteomes" id="UP000481861"/>
    </source>
</evidence>
<sequence>MLKICSKSFRWKPRRLAPDASQSQLHPSNALQPQSPPPRPVAHSSKSPSRKKGYGLELLYDGTDCQDGMGVDIVAIHGLNGNAYTTWKSKNGILWLRDLLPQDLPGARIYTYGYPAEVLFSKSVGDIIDFSRRFLSELKGQLMASSQNNVGWTEPSGDSSLT</sequence>
<evidence type="ECO:0008006" key="10">
    <source>
        <dbReference type="Google" id="ProtNLM"/>
    </source>
</evidence>
<dbReference type="OrthoDB" id="3785784at2759"/>
<evidence type="ECO:0000256" key="6">
    <source>
        <dbReference type="ARBA" id="ARBA00023136"/>
    </source>
</evidence>
<keyword evidence="5" id="KW-0496">Mitochondrion</keyword>
<dbReference type="InterPro" id="IPR052374">
    <property type="entry name" value="SERAC1"/>
</dbReference>
<dbReference type="GO" id="GO:0005739">
    <property type="term" value="C:mitochondrion"/>
    <property type="evidence" value="ECO:0007669"/>
    <property type="project" value="UniProtKB-SubCell"/>
</dbReference>
<comment type="subcellular location">
    <subcellularLocation>
        <location evidence="2">Endoplasmic reticulum</location>
    </subcellularLocation>
    <subcellularLocation>
        <location evidence="3">Membrane</location>
    </subcellularLocation>
    <subcellularLocation>
        <location evidence="1">Mitochondrion</location>
    </subcellularLocation>
</comment>
<proteinExistence type="predicted"/>
<evidence type="ECO:0000256" key="4">
    <source>
        <dbReference type="ARBA" id="ARBA00022824"/>
    </source>
</evidence>
<keyword evidence="6" id="KW-0472">Membrane</keyword>
<protein>
    <recommendedName>
        <fullName evidence="10">DUF676 domain-containing protein</fullName>
    </recommendedName>
</protein>
<accession>A0A7C8M6T0</accession>
<name>A0A7C8M6T0_9PLEO</name>
<dbReference type="Proteomes" id="UP000481861">
    <property type="component" value="Unassembled WGS sequence"/>
</dbReference>
<feature type="compositionally biased region" description="Polar residues" evidence="7">
    <location>
        <begin position="20"/>
        <end position="33"/>
    </location>
</feature>
<gene>
    <name evidence="8" type="ORF">BDV95DRAFT_379284</name>
</gene>
<keyword evidence="4" id="KW-0256">Endoplasmic reticulum</keyword>
<evidence type="ECO:0000313" key="8">
    <source>
        <dbReference type="EMBL" id="KAF2872260.1"/>
    </source>
</evidence>
<evidence type="ECO:0000256" key="5">
    <source>
        <dbReference type="ARBA" id="ARBA00023128"/>
    </source>
</evidence>
<evidence type="ECO:0000256" key="7">
    <source>
        <dbReference type="SAM" id="MobiDB-lite"/>
    </source>
</evidence>
<reference evidence="8 9" key="1">
    <citation type="submission" date="2020-01" db="EMBL/GenBank/DDBJ databases">
        <authorList>
            <consortium name="DOE Joint Genome Institute"/>
            <person name="Haridas S."/>
            <person name="Albert R."/>
            <person name="Binder M."/>
            <person name="Bloem J."/>
            <person name="Labutti K."/>
            <person name="Salamov A."/>
            <person name="Andreopoulos B."/>
            <person name="Baker S.E."/>
            <person name="Barry K."/>
            <person name="Bills G."/>
            <person name="Bluhm B.H."/>
            <person name="Cannon C."/>
            <person name="Castanera R."/>
            <person name="Culley D.E."/>
            <person name="Daum C."/>
            <person name="Ezra D."/>
            <person name="Gonzalez J.B."/>
            <person name="Henrissat B."/>
            <person name="Kuo A."/>
            <person name="Liang C."/>
            <person name="Lipzen A."/>
            <person name="Lutzoni F."/>
            <person name="Magnuson J."/>
            <person name="Mondo S."/>
            <person name="Nolan M."/>
            <person name="Ohm R."/>
            <person name="Pangilinan J."/>
            <person name="Park H.-J.H."/>
            <person name="Ramirez L."/>
            <person name="Alfaro M."/>
            <person name="Sun H."/>
            <person name="Tritt A."/>
            <person name="Yoshinaga Y."/>
            <person name="Zwiers L.-H.L."/>
            <person name="Turgeon B.G."/>
            <person name="Goodwin S.B."/>
            <person name="Spatafora J.W."/>
            <person name="Crous P.W."/>
            <person name="Grigoriev I.V."/>
        </authorList>
    </citation>
    <scope>NUCLEOTIDE SEQUENCE [LARGE SCALE GENOMIC DNA]</scope>
    <source>
        <strain evidence="8 9">CBS 611.86</strain>
    </source>
</reference>
<feature type="region of interest" description="Disordered" evidence="7">
    <location>
        <begin position="1"/>
        <end position="50"/>
    </location>
</feature>
<evidence type="ECO:0000256" key="1">
    <source>
        <dbReference type="ARBA" id="ARBA00004173"/>
    </source>
</evidence>
<keyword evidence="9" id="KW-1185">Reference proteome</keyword>
<dbReference type="PANTHER" id="PTHR48182">
    <property type="entry name" value="PROTEIN SERAC1"/>
    <property type="match status" value="1"/>
</dbReference>
<dbReference type="GO" id="GO:0016020">
    <property type="term" value="C:membrane"/>
    <property type="evidence" value="ECO:0007669"/>
    <property type="project" value="UniProtKB-SubCell"/>
</dbReference>
<dbReference type="AlphaFoldDB" id="A0A7C8M6T0"/>
<dbReference type="PANTHER" id="PTHR48182:SF2">
    <property type="entry name" value="PROTEIN SERAC1"/>
    <property type="match status" value="1"/>
</dbReference>
<dbReference type="EMBL" id="JAADJZ010000009">
    <property type="protein sequence ID" value="KAF2872260.1"/>
    <property type="molecule type" value="Genomic_DNA"/>
</dbReference>
<comment type="caution">
    <text evidence="8">The sequence shown here is derived from an EMBL/GenBank/DDBJ whole genome shotgun (WGS) entry which is preliminary data.</text>
</comment>
<organism evidence="8 9">
    <name type="scientific">Massariosphaeria phaeospora</name>
    <dbReference type="NCBI Taxonomy" id="100035"/>
    <lineage>
        <taxon>Eukaryota</taxon>
        <taxon>Fungi</taxon>
        <taxon>Dikarya</taxon>
        <taxon>Ascomycota</taxon>
        <taxon>Pezizomycotina</taxon>
        <taxon>Dothideomycetes</taxon>
        <taxon>Pleosporomycetidae</taxon>
        <taxon>Pleosporales</taxon>
        <taxon>Pleosporales incertae sedis</taxon>
        <taxon>Massariosphaeria</taxon>
    </lineage>
</organism>
<evidence type="ECO:0000256" key="3">
    <source>
        <dbReference type="ARBA" id="ARBA00004370"/>
    </source>
</evidence>
<dbReference type="GO" id="GO:0005783">
    <property type="term" value="C:endoplasmic reticulum"/>
    <property type="evidence" value="ECO:0007669"/>
    <property type="project" value="UniProtKB-SubCell"/>
</dbReference>
<evidence type="ECO:0000256" key="2">
    <source>
        <dbReference type="ARBA" id="ARBA00004240"/>
    </source>
</evidence>